<proteinExistence type="predicted"/>
<dbReference type="EMBL" id="ML120368">
    <property type="protein sequence ID" value="RPB02453.1"/>
    <property type="molecule type" value="Genomic_DNA"/>
</dbReference>
<accession>A0A3N4JVV2</accession>
<keyword evidence="2" id="KW-1185">Reference proteome</keyword>
<gene>
    <name evidence="1" type="ORF">L873DRAFT_1802413</name>
</gene>
<evidence type="ECO:0000313" key="2">
    <source>
        <dbReference type="Proteomes" id="UP000276215"/>
    </source>
</evidence>
<protein>
    <submittedName>
        <fullName evidence="1">Uncharacterized protein</fullName>
    </submittedName>
</protein>
<dbReference type="AlphaFoldDB" id="A0A3N4JVV2"/>
<reference evidence="1 2" key="1">
    <citation type="journal article" date="2018" name="Nat. Ecol. Evol.">
        <title>Pezizomycetes genomes reveal the molecular basis of ectomycorrhizal truffle lifestyle.</title>
        <authorList>
            <person name="Murat C."/>
            <person name="Payen T."/>
            <person name="Noel B."/>
            <person name="Kuo A."/>
            <person name="Morin E."/>
            <person name="Chen J."/>
            <person name="Kohler A."/>
            <person name="Krizsan K."/>
            <person name="Balestrini R."/>
            <person name="Da Silva C."/>
            <person name="Montanini B."/>
            <person name="Hainaut M."/>
            <person name="Levati E."/>
            <person name="Barry K.W."/>
            <person name="Belfiori B."/>
            <person name="Cichocki N."/>
            <person name="Clum A."/>
            <person name="Dockter R.B."/>
            <person name="Fauchery L."/>
            <person name="Guy J."/>
            <person name="Iotti M."/>
            <person name="Le Tacon F."/>
            <person name="Lindquist E.A."/>
            <person name="Lipzen A."/>
            <person name="Malagnac F."/>
            <person name="Mello A."/>
            <person name="Molinier V."/>
            <person name="Miyauchi S."/>
            <person name="Poulain J."/>
            <person name="Riccioni C."/>
            <person name="Rubini A."/>
            <person name="Sitrit Y."/>
            <person name="Splivallo R."/>
            <person name="Traeger S."/>
            <person name="Wang M."/>
            <person name="Zifcakova L."/>
            <person name="Wipf D."/>
            <person name="Zambonelli A."/>
            <person name="Paolocci F."/>
            <person name="Nowrousian M."/>
            <person name="Ottonello S."/>
            <person name="Baldrian P."/>
            <person name="Spatafora J.W."/>
            <person name="Henrissat B."/>
            <person name="Nagy L.G."/>
            <person name="Aury J.M."/>
            <person name="Wincker P."/>
            <person name="Grigoriev I.V."/>
            <person name="Bonfante P."/>
            <person name="Martin F.M."/>
        </authorList>
    </citation>
    <scope>NUCLEOTIDE SEQUENCE [LARGE SCALE GENOMIC DNA]</scope>
    <source>
        <strain evidence="1 2">120613-1</strain>
    </source>
</reference>
<evidence type="ECO:0000313" key="1">
    <source>
        <dbReference type="EMBL" id="RPB02453.1"/>
    </source>
</evidence>
<dbReference type="Proteomes" id="UP000276215">
    <property type="component" value="Unassembled WGS sequence"/>
</dbReference>
<sequence length="118" mass="13463">MFSYKPDFILPLISLVLYENISPGTCNLSQKFFVGNFTQFNVDYQILLSMLDRFVDNDSMPLSLAILDKGKNYRRWSTVWSLSLRNVSVSAVQSEGLYSMSIGTCILEWLNVPIPLLL</sequence>
<organism evidence="1 2">
    <name type="scientific">Choiromyces venosus 120613-1</name>
    <dbReference type="NCBI Taxonomy" id="1336337"/>
    <lineage>
        <taxon>Eukaryota</taxon>
        <taxon>Fungi</taxon>
        <taxon>Dikarya</taxon>
        <taxon>Ascomycota</taxon>
        <taxon>Pezizomycotina</taxon>
        <taxon>Pezizomycetes</taxon>
        <taxon>Pezizales</taxon>
        <taxon>Tuberaceae</taxon>
        <taxon>Choiromyces</taxon>
    </lineage>
</organism>
<name>A0A3N4JVV2_9PEZI</name>